<evidence type="ECO:0000256" key="1">
    <source>
        <dbReference type="SAM" id="MobiDB-lite"/>
    </source>
</evidence>
<dbReference type="EMBL" id="CCFA01004002">
    <property type="protein sequence ID" value="CDW99024.1"/>
    <property type="molecule type" value="Genomic_DNA"/>
</dbReference>
<dbReference type="AlphaFoldDB" id="A0A0F7SBZ7"/>
<organism evidence="2 3">
    <name type="scientific">Sporisorium scitamineum</name>
    <dbReference type="NCBI Taxonomy" id="49012"/>
    <lineage>
        <taxon>Eukaryota</taxon>
        <taxon>Fungi</taxon>
        <taxon>Dikarya</taxon>
        <taxon>Basidiomycota</taxon>
        <taxon>Ustilaginomycotina</taxon>
        <taxon>Ustilaginomycetes</taxon>
        <taxon>Ustilaginales</taxon>
        <taxon>Ustilaginaceae</taxon>
        <taxon>Sporisorium</taxon>
    </lineage>
</organism>
<protein>
    <submittedName>
        <fullName evidence="2">Uncharacterized protein</fullName>
    </submittedName>
</protein>
<name>A0A0F7SBZ7_9BASI</name>
<reference evidence="3" key="1">
    <citation type="submission" date="2014-06" db="EMBL/GenBank/DDBJ databases">
        <authorList>
            <person name="Berkman P.J."/>
        </authorList>
    </citation>
    <scope>NUCLEOTIDE SEQUENCE [LARGE SCALE GENOMIC DNA]</scope>
</reference>
<gene>
    <name evidence="2" type="primary">SSCI67440.1</name>
</gene>
<feature type="region of interest" description="Disordered" evidence="1">
    <location>
        <begin position="157"/>
        <end position="181"/>
    </location>
</feature>
<evidence type="ECO:0000313" key="2">
    <source>
        <dbReference type="EMBL" id="CDW99024.1"/>
    </source>
</evidence>
<dbReference type="Proteomes" id="UP000242770">
    <property type="component" value="Unassembled WGS sequence"/>
</dbReference>
<feature type="compositionally biased region" description="Acidic residues" evidence="1">
    <location>
        <begin position="168"/>
        <end position="179"/>
    </location>
</feature>
<evidence type="ECO:0000313" key="3">
    <source>
        <dbReference type="Proteomes" id="UP000242770"/>
    </source>
</evidence>
<sequence>MLLRREAAASYSTVQGTALLGRATLRRRQIPDAASIWQLGRRRSSGLAHSNSFSGSTRTMPAIPQGIDPYAQPFRHDSLTSDNAGEFLPFHIYTRRESQDNLALITRPRTNSTASTDSAAAGGPVFNLHPFQSCPRRPSMGGRSASSYELYKRSFSRPDVPEAVTGSEPEDGDPLDVDDGNGWCRRRSTFASVALLPQQQQAV</sequence>
<keyword evidence="3" id="KW-1185">Reference proteome</keyword>
<proteinExistence type="predicted"/>
<accession>A0A0F7SBZ7</accession>